<dbReference type="PANTHER" id="PTHR31751:SF42">
    <property type="entry name" value="PROTEIN CBG10204"/>
    <property type="match status" value="1"/>
</dbReference>
<evidence type="ECO:0000313" key="2">
    <source>
        <dbReference type="Proteomes" id="UP000596742"/>
    </source>
</evidence>
<name>A0A8B6GZF6_MYTGA</name>
<evidence type="ECO:0008006" key="3">
    <source>
        <dbReference type="Google" id="ProtNLM"/>
    </source>
</evidence>
<dbReference type="EMBL" id="UYJE01009233">
    <property type="protein sequence ID" value="VDI71513.1"/>
    <property type="molecule type" value="Genomic_DNA"/>
</dbReference>
<comment type="caution">
    <text evidence="1">The sequence shown here is derived from an EMBL/GenBank/DDBJ whole genome shotgun (WGS) entry which is preliminary data.</text>
</comment>
<dbReference type="PANTHER" id="PTHR31751">
    <property type="entry name" value="SI:CH211-108C17.2-RELATED-RELATED"/>
    <property type="match status" value="1"/>
</dbReference>
<accession>A0A8B6GZF6</accession>
<reference evidence="1" key="1">
    <citation type="submission" date="2018-11" db="EMBL/GenBank/DDBJ databases">
        <authorList>
            <person name="Alioto T."/>
            <person name="Alioto T."/>
        </authorList>
    </citation>
    <scope>NUCLEOTIDE SEQUENCE</scope>
</reference>
<gene>
    <name evidence="1" type="ORF">MGAL_10B001768</name>
</gene>
<proteinExistence type="predicted"/>
<sequence>MLKCNLYGCPVDPNDTIKDLIGSTVLTLNVFCTSGYLITKCSSQPFVGKMPVGNLRVSAATLFSGQTFTHLSQFSEFLNMKFISHTTFKKIQRDCLKPVVKHTWSLLQKVELDKIKQGTSFRLAGDGRCDSPGLSDKYCTYSLLDIETQHVVMFVVVEVTETGSSSKMKIEGFRTCMTYLLDQRFTIDVLATDRHVQIRSIMKKRFSNVDHQFDVWHLCKSLKKKLTGKAKAKGCDHEDLNVWIKAICNHLWWCASNCEGDIILLEES</sequence>
<dbReference type="AlphaFoldDB" id="A0A8B6GZF6"/>
<keyword evidence="2" id="KW-1185">Reference proteome</keyword>
<dbReference type="OrthoDB" id="10021186at2759"/>
<dbReference type="Proteomes" id="UP000596742">
    <property type="component" value="Unassembled WGS sequence"/>
</dbReference>
<organism evidence="1 2">
    <name type="scientific">Mytilus galloprovincialis</name>
    <name type="common">Mediterranean mussel</name>
    <dbReference type="NCBI Taxonomy" id="29158"/>
    <lineage>
        <taxon>Eukaryota</taxon>
        <taxon>Metazoa</taxon>
        <taxon>Spiralia</taxon>
        <taxon>Lophotrochozoa</taxon>
        <taxon>Mollusca</taxon>
        <taxon>Bivalvia</taxon>
        <taxon>Autobranchia</taxon>
        <taxon>Pteriomorphia</taxon>
        <taxon>Mytilida</taxon>
        <taxon>Mytiloidea</taxon>
        <taxon>Mytilidae</taxon>
        <taxon>Mytilinae</taxon>
        <taxon>Mytilus</taxon>
    </lineage>
</organism>
<evidence type="ECO:0000313" key="1">
    <source>
        <dbReference type="EMBL" id="VDI71513.1"/>
    </source>
</evidence>
<protein>
    <recommendedName>
        <fullName evidence="3">MULE transposase domain-containing protein</fullName>
    </recommendedName>
</protein>